<organism evidence="1 2">
    <name type="scientific">Fusarium oxysporum f. sp. lycopersici (strain 4287 / CBS 123668 / FGSC 9935 / NRRL 34936)</name>
    <name type="common">Fusarium vascular wilt of tomato</name>
    <dbReference type="NCBI Taxonomy" id="426428"/>
    <lineage>
        <taxon>Eukaryota</taxon>
        <taxon>Fungi</taxon>
        <taxon>Dikarya</taxon>
        <taxon>Ascomycota</taxon>
        <taxon>Pezizomycotina</taxon>
        <taxon>Sordariomycetes</taxon>
        <taxon>Hypocreomycetidae</taxon>
        <taxon>Hypocreales</taxon>
        <taxon>Nectriaceae</taxon>
        <taxon>Fusarium</taxon>
        <taxon>Fusarium oxysporum species complex</taxon>
    </lineage>
</organism>
<proteinExistence type="predicted"/>
<dbReference type="RefSeq" id="XP_018255361.1">
    <property type="nucleotide sequence ID" value="XM_018402285.1"/>
</dbReference>
<dbReference type="KEGG" id="fox:FOXG_21904"/>
<protein>
    <submittedName>
        <fullName evidence="1">Uncharacterized protein</fullName>
    </submittedName>
</protein>
<dbReference type="EMBL" id="DS231721">
    <property type="protein sequence ID" value="KNB17316.1"/>
    <property type="molecule type" value="Genomic_DNA"/>
</dbReference>
<reference evidence="1" key="1">
    <citation type="submission" date="2007-04" db="EMBL/GenBank/DDBJ databases">
        <authorList>
            <consortium name="The Broad Institute Genome Sequencing Platform"/>
            <person name="Birren B."/>
            <person name="Lander E."/>
            <person name="Galagan J."/>
            <person name="Nusbaum C."/>
            <person name="Devon K."/>
            <person name="Ma L.-J."/>
            <person name="Jaffe D."/>
            <person name="Butler J."/>
            <person name="Alvarez P."/>
            <person name="Gnerre S."/>
            <person name="Grabherr M."/>
            <person name="Kleber M."/>
            <person name="Mauceli E."/>
            <person name="Brockman W."/>
            <person name="MacCallum I.A."/>
            <person name="Young S."/>
            <person name="LaButti K."/>
            <person name="DeCaprio D."/>
            <person name="Crawford M."/>
            <person name="Koehrsen M."/>
            <person name="Engels R."/>
            <person name="Montgomery P."/>
            <person name="Pearson M."/>
            <person name="Howarth C."/>
            <person name="Larson L."/>
            <person name="White J."/>
            <person name="O'Leary S."/>
            <person name="Kodira C."/>
            <person name="Zeng Q."/>
            <person name="Yandava C."/>
            <person name="Alvarado L."/>
            <person name="Kistler C."/>
            <person name="Shim W.-B."/>
            <person name="Kang S."/>
            <person name="Woloshuk C."/>
        </authorList>
    </citation>
    <scope>NUCLEOTIDE SEQUENCE</scope>
    <source>
        <strain evidence="1">4287</strain>
    </source>
</reference>
<name>A0A0J9W375_FUSO4</name>
<dbReference type="Proteomes" id="UP000009097">
    <property type="component" value="Unassembled WGS sequence"/>
</dbReference>
<gene>
    <name evidence="1" type="ORF">FOXG_21904</name>
</gene>
<reference evidence="1" key="2">
    <citation type="journal article" date="2010" name="Nature">
        <title>Comparative genomics reveals mobile pathogenicity chromosomes in Fusarium.</title>
        <authorList>
            <person name="Ma L.J."/>
            <person name="van der Does H.C."/>
            <person name="Borkovich K.A."/>
            <person name="Coleman J.J."/>
            <person name="Daboussi M.J."/>
            <person name="Di Pietro A."/>
            <person name="Dufresne M."/>
            <person name="Freitag M."/>
            <person name="Grabherr M."/>
            <person name="Henrissat B."/>
            <person name="Houterman P.M."/>
            <person name="Kang S."/>
            <person name="Shim W.B."/>
            <person name="Woloshuk C."/>
            <person name="Xie X."/>
            <person name="Xu J.R."/>
            <person name="Antoniw J."/>
            <person name="Baker S.E."/>
            <person name="Bluhm B.H."/>
            <person name="Breakspear A."/>
            <person name="Brown D.W."/>
            <person name="Butchko R.A."/>
            <person name="Chapman S."/>
            <person name="Coulson R."/>
            <person name="Coutinho P.M."/>
            <person name="Danchin E.G."/>
            <person name="Diener A."/>
            <person name="Gale L.R."/>
            <person name="Gardiner D.M."/>
            <person name="Goff S."/>
            <person name="Hammond-Kosack K.E."/>
            <person name="Hilburn K."/>
            <person name="Hua-Van A."/>
            <person name="Jonkers W."/>
            <person name="Kazan K."/>
            <person name="Kodira C.D."/>
            <person name="Koehrsen M."/>
            <person name="Kumar L."/>
            <person name="Lee Y.H."/>
            <person name="Li L."/>
            <person name="Manners J.M."/>
            <person name="Miranda-Saavedra D."/>
            <person name="Mukherjee M."/>
            <person name="Park G."/>
            <person name="Park J."/>
            <person name="Park S.Y."/>
            <person name="Proctor R.H."/>
            <person name="Regev A."/>
            <person name="Ruiz-Roldan M.C."/>
            <person name="Sain D."/>
            <person name="Sakthikumar S."/>
            <person name="Sykes S."/>
            <person name="Schwartz D.C."/>
            <person name="Turgeon B.G."/>
            <person name="Wapinski I."/>
            <person name="Yoder O."/>
            <person name="Young S."/>
            <person name="Zeng Q."/>
            <person name="Zhou S."/>
            <person name="Galagan J."/>
            <person name="Cuomo C.A."/>
            <person name="Kistler H.C."/>
            <person name="Rep M."/>
        </authorList>
    </citation>
    <scope>NUCLEOTIDE SEQUENCE [LARGE SCALE GENOMIC DNA]</scope>
    <source>
        <strain evidence="1">4287</strain>
    </source>
</reference>
<dbReference type="AlphaFoldDB" id="A0A0J9W375"/>
<sequence length="848" mass="90017">MAPPITAPKISFANHLDISVTVYDSFSDQDKTNYFGTLTSIATVPAKTTASLQLKHPTSVLIVSDAKSNSPLTRIIYLQDVSTGPFAVGEANVKAMAQTMSFITFITNNKNDPLTQAFNAIWKDTSKPQVTPVNKFFAQHEQYKSCTFATYMMGITYTAEQPESKGKPMDQALYSLSTLATLLGATWPEFLPDIVVTKFTCNTNNDILALQAGIDLKKLPAQSDEALQFFGSLFNVQQLQVSVMFNYAVGLNIFGTRLSISLNAMHVPFGSAGILSINKPTATIDINPLFKFVVFTVTGDMPPPFGVVIKGDKGPLPAPPVMKGVHFDSFGVGIGIIFEPPSAAIGLSGQLHIGDAANNTIVPLDDDSFVVVCQLIEEVPNPLYISFYVPKMHLTDVYTVFTNTQCPVDVPVLFSDLSFQWSENPMEPVVLPDGSLSNMGYGFSAAADIFGFDFYGDVELNLTDGVKADIEMSPLSLGNIFSIKGDGAGVTLKVDANGNPIKNNQIITKAAQKQALQNATTKQMVPPGGAVLKIQTLASPFLHLNGAINLFEVENWHLDADITSSGIKFDVGFGGILTSNMSCTLPDFHNLAASFQYGLNDTISLPSIGGISLGSMPLQALVGAHFALNTSSSDIVLSVGGSFDFEGLTRNFGDFTADVNISSVSDLLNAIVKNIESNASQIFGDLLNEAGAWANKVQQNVITGVENVASVLQNAFNQDANQAAATMKEAGFAANTIASGLQTAYGMSATAVAQTMQQVGFVAQEVASALQSVFGNDAATIASALQTAYGWSADQINGLLGQIGFSADQIGQAFQSLGGDFEDLGKKILDPSNWNPFGGGGIFGGGFP</sequence>
<evidence type="ECO:0000313" key="1">
    <source>
        <dbReference type="EMBL" id="KNB17316.1"/>
    </source>
</evidence>
<accession>A0A0J9W375</accession>
<dbReference type="VEuPathDB" id="FungiDB:FOXG_21904"/>
<dbReference type="GeneID" id="28962610"/>
<evidence type="ECO:0000313" key="2">
    <source>
        <dbReference type="Proteomes" id="UP000009097"/>
    </source>
</evidence>
<dbReference type="OrthoDB" id="5231758at2759"/>